<evidence type="ECO:0000256" key="2">
    <source>
        <dbReference type="SAM" id="Phobius"/>
    </source>
</evidence>
<dbReference type="Gene3D" id="3.30.700.10">
    <property type="entry name" value="Glycoprotein, Type 4 Pilin"/>
    <property type="match status" value="1"/>
</dbReference>
<dbReference type="Pfam" id="PF07963">
    <property type="entry name" value="N_methyl"/>
    <property type="match status" value="1"/>
</dbReference>
<feature type="region of interest" description="Disordered" evidence="1">
    <location>
        <begin position="1"/>
        <end position="20"/>
    </location>
</feature>
<dbReference type="PROSITE" id="PS00409">
    <property type="entry name" value="PROKAR_NTER_METHYL"/>
    <property type="match status" value="1"/>
</dbReference>
<organism evidence="3 4">
    <name type="scientific">Ottowia testudinis</name>
    <dbReference type="NCBI Taxonomy" id="2816950"/>
    <lineage>
        <taxon>Bacteria</taxon>
        <taxon>Pseudomonadati</taxon>
        <taxon>Pseudomonadota</taxon>
        <taxon>Betaproteobacteria</taxon>
        <taxon>Burkholderiales</taxon>
        <taxon>Comamonadaceae</taxon>
        <taxon>Ottowia</taxon>
    </lineage>
</organism>
<dbReference type="EMBL" id="CP071796">
    <property type="protein sequence ID" value="QTD46268.1"/>
    <property type="molecule type" value="Genomic_DNA"/>
</dbReference>
<accession>A0A975CGZ9</accession>
<evidence type="ECO:0000313" key="3">
    <source>
        <dbReference type="EMBL" id="QTD46268.1"/>
    </source>
</evidence>
<dbReference type="InterPro" id="IPR032092">
    <property type="entry name" value="PilW"/>
</dbReference>
<dbReference type="NCBIfam" id="TIGR02532">
    <property type="entry name" value="IV_pilin_GFxxxE"/>
    <property type="match status" value="1"/>
</dbReference>
<keyword evidence="2" id="KW-1133">Transmembrane helix</keyword>
<proteinExistence type="predicted"/>
<keyword evidence="4" id="KW-1185">Reference proteome</keyword>
<reference evidence="3" key="1">
    <citation type="submission" date="2021-03" db="EMBL/GenBank/DDBJ databases">
        <title>Ottowia sp. 27C isolated from the cloaca of a Giant Asian pond turtle (Heosemys grandis).</title>
        <authorList>
            <person name="Spergser J."/>
            <person name="Busse H.-J."/>
        </authorList>
    </citation>
    <scope>NUCLEOTIDE SEQUENCE</scope>
    <source>
        <strain evidence="3">27C</strain>
    </source>
</reference>
<dbReference type="InterPro" id="IPR045584">
    <property type="entry name" value="Pilin-like"/>
</dbReference>
<evidence type="ECO:0000313" key="4">
    <source>
        <dbReference type="Proteomes" id="UP000663903"/>
    </source>
</evidence>
<dbReference type="AlphaFoldDB" id="A0A975CGZ9"/>
<keyword evidence="2" id="KW-0472">Membrane</keyword>
<gene>
    <name evidence="3" type="ORF">J1M35_05035</name>
</gene>
<feature type="transmembrane region" description="Helical" evidence="2">
    <location>
        <begin position="28"/>
        <end position="52"/>
    </location>
</feature>
<dbReference type="Pfam" id="PF16074">
    <property type="entry name" value="PilW"/>
    <property type="match status" value="1"/>
</dbReference>
<dbReference type="RefSeq" id="WP_208010167.1">
    <property type="nucleotide sequence ID" value="NZ_CP071796.1"/>
</dbReference>
<dbReference type="GO" id="GO:0043683">
    <property type="term" value="P:type IV pilus assembly"/>
    <property type="evidence" value="ECO:0007669"/>
    <property type="project" value="InterPro"/>
</dbReference>
<name>A0A975CGZ9_9BURK</name>
<protein>
    <submittedName>
        <fullName evidence="3">Prepilin-type N-terminal cleavage/methylation domain-containing protein</fullName>
    </submittedName>
</protein>
<keyword evidence="2" id="KW-0812">Transmembrane</keyword>
<dbReference type="InterPro" id="IPR012902">
    <property type="entry name" value="N_methyl_site"/>
</dbReference>
<sequence>MNKFTHRARPRPVSQRWRSASPQAQRGFTLIELMVAIAIALFMTAAIIMVYLNMHRSNTSQNQISTLQENRRLVLTFMSNTIQAAGFFPINATDTATKTAADVFKATSDISPTFASGQVIAEKDLAAAGGELGVRFQSVAGDGQLDCTGASTASATSVQVVNTYAVNASNELTCSVNGGDPVVLASGVKSLSVLYGVDLPETAGSEPDGSVDTWLARADVTSWSAVRTIQIRLKFIDPLRSTNSTQAEMENDLVQNINLMSSI</sequence>
<dbReference type="KEGG" id="otd:J1M35_05035"/>
<dbReference type="SUPFAM" id="SSF54523">
    <property type="entry name" value="Pili subunits"/>
    <property type="match status" value="1"/>
</dbReference>
<dbReference type="Proteomes" id="UP000663903">
    <property type="component" value="Chromosome"/>
</dbReference>
<feature type="compositionally biased region" description="Basic residues" evidence="1">
    <location>
        <begin position="1"/>
        <end position="10"/>
    </location>
</feature>
<evidence type="ECO:0000256" key="1">
    <source>
        <dbReference type="SAM" id="MobiDB-lite"/>
    </source>
</evidence>